<keyword evidence="14" id="KW-1185">Reference proteome</keyword>
<protein>
    <submittedName>
        <fullName evidence="13">Uncharacterized protein</fullName>
    </submittedName>
</protein>
<feature type="chain" id="PRO_5043776389" evidence="10">
    <location>
        <begin position="19"/>
        <end position="674"/>
    </location>
</feature>
<comment type="similarity">
    <text evidence="2">Belongs to the glutamate-gated ion channel (TC 1.A.10.1) family.</text>
</comment>
<feature type="domain" description="Ionotropic glutamate receptor C-terminal" evidence="11">
    <location>
        <begin position="355"/>
        <end position="511"/>
    </location>
</feature>
<dbReference type="GO" id="GO:0015276">
    <property type="term" value="F:ligand-gated monoatomic ion channel activity"/>
    <property type="evidence" value="ECO:0007669"/>
    <property type="project" value="InterPro"/>
</dbReference>
<evidence type="ECO:0000259" key="12">
    <source>
        <dbReference type="Pfam" id="PF24061"/>
    </source>
</evidence>
<evidence type="ECO:0000256" key="4">
    <source>
        <dbReference type="ARBA" id="ARBA00022692"/>
    </source>
</evidence>
<feature type="domain" description="Putative ionotropic receptor ligand binding" evidence="12">
    <location>
        <begin position="99"/>
        <end position="219"/>
    </location>
</feature>
<evidence type="ECO:0000256" key="3">
    <source>
        <dbReference type="ARBA" id="ARBA00022475"/>
    </source>
</evidence>
<feature type="transmembrane region" description="Helical" evidence="9">
    <location>
        <begin position="411"/>
        <end position="431"/>
    </location>
</feature>
<evidence type="ECO:0000256" key="7">
    <source>
        <dbReference type="ARBA" id="ARBA00023170"/>
    </source>
</evidence>
<sequence>MFVLPLSLILLKVMYVETKWEKIFVGDTQPNISLSQCVTEASKLFFTEYVDTVTFSLPLMNPNDSRGPNTLIQLTLRAIGEENRWYVLVKNLNMPNYVLKNTTRRYNYILQISNEREFVAHIKKLEKLLNYNPKVKFLVFSPTIFKKPQDIATSIIKHLWQKNVVNVKVLLANEGNSTKFTIYSWYPYKENSCGSKCQNILPINHCWFGIFQNNRTLFEEESPKQINSCTIRAKYVDWPPFVMNGKDGFQLSNYFKSQGVEVNLLNMIAAALNLNVSYGVSKYWGYAYENGTIFGDLNLLLNNSLDILMGAYSVSLHRFTYFDSSWPFLQEELIWCTPHVPITIGFHGMNDIFKIEVWILVISVYFAMSFIIWLLSLYNKNEITSYRSLAHTMMNNFGILLNFPIKLPRSGIVRCFVALLLIYGFDLTSSYTSYLTSIISTPKYIEKYSTMKSIYQHNLKTYFVNNNSINFFRDDDGDNSINGVPIDLILKKWINCHNSTRCMQDLATSADSAYCVTKHHKDYLFSTLGQKIFSIHCMGEHVTSFPIAMVLRRGFPFTALFDKIINRIIEAGFISKWENDVVTSRLAGNYSSDEDFDSISIKFSHLVPMFQMFIIGSAISVLAFIAEILLHGKQIKLFILTDPLISDNLLQDQHINVIGAQQIHRKKLEAWKEL</sequence>
<keyword evidence="4 9" id="KW-0812">Transmembrane</keyword>
<evidence type="ECO:0000256" key="10">
    <source>
        <dbReference type="SAM" id="SignalP"/>
    </source>
</evidence>
<dbReference type="Proteomes" id="UP001162156">
    <property type="component" value="Unassembled WGS sequence"/>
</dbReference>
<dbReference type="PANTHER" id="PTHR42643">
    <property type="entry name" value="IONOTROPIC RECEPTOR 20A-RELATED"/>
    <property type="match status" value="1"/>
</dbReference>
<dbReference type="InterPro" id="IPR001320">
    <property type="entry name" value="Iontro_rcpt_C"/>
</dbReference>
<dbReference type="GO" id="GO:0050906">
    <property type="term" value="P:detection of stimulus involved in sensory perception"/>
    <property type="evidence" value="ECO:0007669"/>
    <property type="project" value="UniProtKB-ARBA"/>
</dbReference>
<keyword evidence="8" id="KW-0325">Glycoprotein</keyword>
<dbReference type="PANTHER" id="PTHR42643:SF30">
    <property type="entry name" value="IONOTROPIC RECEPTOR 40A-RELATED"/>
    <property type="match status" value="1"/>
</dbReference>
<evidence type="ECO:0000259" key="11">
    <source>
        <dbReference type="Pfam" id="PF00060"/>
    </source>
</evidence>
<evidence type="ECO:0000313" key="13">
    <source>
        <dbReference type="EMBL" id="KAJ8949468.1"/>
    </source>
</evidence>
<dbReference type="Pfam" id="PF24061">
    <property type="entry name" value="LBD_receptor"/>
    <property type="match status" value="1"/>
</dbReference>
<comment type="caution">
    <text evidence="13">The sequence shown here is derived from an EMBL/GenBank/DDBJ whole genome shotgun (WGS) entry which is preliminary data.</text>
</comment>
<evidence type="ECO:0000313" key="14">
    <source>
        <dbReference type="Proteomes" id="UP001162156"/>
    </source>
</evidence>
<comment type="subcellular location">
    <subcellularLocation>
        <location evidence="1">Cell membrane</location>
        <topology evidence="1">Multi-pass membrane protein</topology>
    </subcellularLocation>
</comment>
<proteinExistence type="inferred from homology"/>
<dbReference type="InterPro" id="IPR052192">
    <property type="entry name" value="Insect_Ionotropic_Sensory_Rcpt"/>
</dbReference>
<dbReference type="GO" id="GO:0005886">
    <property type="term" value="C:plasma membrane"/>
    <property type="evidence" value="ECO:0007669"/>
    <property type="project" value="UniProtKB-SubCell"/>
</dbReference>
<dbReference type="Pfam" id="PF00060">
    <property type="entry name" value="Lig_chan"/>
    <property type="match status" value="1"/>
</dbReference>
<feature type="transmembrane region" description="Helical" evidence="9">
    <location>
        <begin position="609"/>
        <end position="630"/>
    </location>
</feature>
<evidence type="ECO:0000256" key="5">
    <source>
        <dbReference type="ARBA" id="ARBA00022989"/>
    </source>
</evidence>
<accession>A0AAV8YDS6</accession>
<evidence type="ECO:0000256" key="6">
    <source>
        <dbReference type="ARBA" id="ARBA00023136"/>
    </source>
</evidence>
<dbReference type="Gene3D" id="3.40.190.10">
    <property type="entry name" value="Periplasmic binding protein-like II"/>
    <property type="match status" value="1"/>
</dbReference>
<evidence type="ECO:0000256" key="8">
    <source>
        <dbReference type="ARBA" id="ARBA00023180"/>
    </source>
</evidence>
<keyword evidence="7" id="KW-0675">Receptor</keyword>
<name>A0AAV8YDS6_9CUCU</name>
<evidence type="ECO:0000256" key="2">
    <source>
        <dbReference type="ARBA" id="ARBA00008685"/>
    </source>
</evidence>
<dbReference type="EMBL" id="JANEYF010002230">
    <property type="protein sequence ID" value="KAJ8949468.1"/>
    <property type="molecule type" value="Genomic_DNA"/>
</dbReference>
<keyword evidence="3" id="KW-1003">Cell membrane</keyword>
<evidence type="ECO:0000256" key="9">
    <source>
        <dbReference type="SAM" id="Phobius"/>
    </source>
</evidence>
<organism evidence="13 14">
    <name type="scientific">Rhamnusium bicolor</name>
    <dbReference type="NCBI Taxonomy" id="1586634"/>
    <lineage>
        <taxon>Eukaryota</taxon>
        <taxon>Metazoa</taxon>
        <taxon>Ecdysozoa</taxon>
        <taxon>Arthropoda</taxon>
        <taxon>Hexapoda</taxon>
        <taxon>Insecta</taxon>
        <taxon>Pterygota</taxon>
        <taxon>Neoptera</taxon>
        <taxon>Endopterygota</taxon>
        <taxon>Coleoptera</taxon>
        <taxon>Polyphaga</taxon>
        <taxon>Cucujiformia</taxon>
        <taxon>Chrysomeloidea</taxon>
        <taxon>Cerambycidae</taxon>
        <taxon>Lepturinae</taxon>
        <taxon>Rhagiini</taxon>
        <taxon>Rhamnusium</taxon>
    </lineage>
</organism>
<keyword evidence="10" id="KW-0732">Signal</keyword>
<keyword evidence="6 9" id="KW-0472">Membrane</keyword>
<dbReference type="Gene3D" id="1.10.287.70">
    <property type="match status" value="1"/>
</dbReference>
<dbReference type="SUPFAM" id="SSF53850">
    <property type="entry name" value="Periplasmic binding protein-like II"/>
    <property type="match status" value="1"/>
</dbReference>
<gene>
    <name evidence="13" type="ORF">NQ314_008230</name>
</gene>
<feature type="signal peptide" evidence="10">
    <location>
        <begin position="1"/>
        <end position="18"/>
    </location>
</feature>
<feature type="transmembrane region" description="Helical" evidence="9">
    <location>
        <begin position="357"/>
        <end position="378"/>
    </location>
</feature>
<evidence type="ECO:0000256" key="1">
    <source>
        <dbReference type="ARBA" id="ARBA00004651"/>
    </source>
</evidence>
<reference evidence="13" key="1">
    <citation type="journal article" date="2023" name="Insect Mol. Biol.">
        <title>Genome sequencing provides insights into the evolution of gene families encoding plant cell wall-degrading enzymes in longhorned beetles.</title>
        <authorList>
            <person name="Shin N.R."/>
            <person name="Okamura Y."/>
            <person name="Kirsch R."/>
            <person name="Pauchet Y."/>
        </authorList>
    </citation>
    <scope>NUCLEOTIDE SEQUENCE</scope>
    <source>
        <strain evidence="13">RBIC_L_NR</strain>
    </source>
</reference>
<dbReference type="AlphaFoldDB" id="A0AAV8YDS6"/>
<dbReference type="InterPro" id="IPR056198">
    <property type="entry name" value="LBD_receptor"/>
</dbReference>
<keyword evidence="5 9" id="KW-1133">Transmembrane helix</keyword>